<gene>
    <name evidence="2" type="ORF">LQG66_13225</name>
</gene>
<sequence>MWGRSNIGKTVEELTDHLRLVDHVRALQEGQKEIAEAIRAVSQRLTSVEAEFRILKAETQRDALREVQQAVHAVQGSVHDELTRMATRLVVLEQALRSDVGRPQAPPAGSPRGAGGPLPRPDGTR</sequence>
<dbReference type="Proteomes" id="UP001431010">
    <property type="component" value="Chromosome"/>
</dbReference>
<proteinExistence type="predicted"/>
<accession>A0ABY3RIC3</accession>
<reference evidence="2" key="1">
    <citation type="journal article" date="2024" name="Antonie Van Leeuwenhoek">
        <title>Bradyrhizobium ontarionense sp. nov., a novel bacterial symbiont isolated from Aeschynomene indica (Indian jointvetch), harbours photosynthesis, nitrogen fixation and nitrous oxide (N2O) reductase genes.</title>
        <authorList>
            <person name="Bromfield E.S.P."/>
            <person name="Cloutier S."/>
        </authorList>
    </citation>
    <scope>NUCLEOTIDE SEQUENCE</scope>
    <source>
        <strain evidence="2">A19</strain>
    </source>
</reference>
<evidence type="ECO:0000313" key="3">
    <source>
        <dbReference type="Proteomes" id="UP001431010"/>
    </source>
</evidence>
<evidence type="ECO:0000256" key="1">
    <source>
        <dbReference type="SAM" id="MobiDB-lite"/>
    </source>
</evidence>
<feature type="region of interest" description="Disordered" evidence="1">
    <location>
        <begin position="96"/>
        <end position="125"/>
    </location>
</feature>
<keyword evidence="3" id="KW-1185">Reference proteome</keyword>
<dbReference type="RefSeq" id="WP_231326654.1">
    <property type="nucleotide sequence ID" value="NZ_CP088156.1"/>
</dbReference>
<name>A0ABY3RIC3_9BRAD</name>
<dbReference type="EMBL" id="CP088156">
    <property type="protein sequence ID" value="UFZ07201.1"/>
    <property type="molecule type" value="Genomic_DNA"/>
</dbReference>
<protein>
    <submittedName>
        <fullName evidence="2">Uncharacterized protein</fullName>
    </submittedName>
</protein>
<evidence type="ECO:0000313" key="2">
    <source>
        <dbReference type="EMBL" id="UFZ07201.1"/>
    </source>
</evidence>
<organism evidence="2 3">
    <name type="scientific">Bradyrhizobium ontarionense</name>
    <dbReference type="NCBI Taxonomy" id="2898149"/>
    <lineage>
        <taxon>Bacteria</taxon>
        <taxon>Pseudomonadati</taxon>
        <taxon>Pseudomonadota</taxon>
        <taxon>Alphaproteobacteria</taxon>
        <taxon>Hyphomicrobiales</taxon>
        <taxon>Nitrobacteraceae</taxon>
        <taxon>Bradyrhizobium</taxon>
    </lineage>
</organism>